<feature type="binding site" evidence="15">
    <location>
        <position position="221"/>
    </location>
    <ligand>
        <name>cyanocob(III)alamin</name>
        <dbReference type="ChEBI" id="CHEBI:17439"/>
    </ligand>
</feature>
<feature type="disulfide bond" evidence="16">
    <location>
        <begin position="189"/>
        <end position="232"/>
    </location>
</feature>
<feature type="disulfide bond" evidence="16">
    <location>
        <begin position="50"/>
        <end position="292"/>
    </location>
</feature>
<feature type="binding site" evidence="15">
    <location>
        <position position="464"/>
    </location>
    <ligand>
        <name>cyanocob(III)alamin</name>
        <dbReference type="ChEBI" id="CHEBI:17439"/>
    </ligand>
</feature>
<dbReference type="Gene3D" id="2.170.130.30">
    <property type="match status" value="1"/>
</dbReference>
<reference evidence="17 18" key="2">
    <citation type="submission" date="2019-04" db="EMBL/GenBank/DDBJ databases">
        <title>The genome sequence of big-headed turtle.</title>
        <authorList>
            <person name="Gong S."/>
        </authorList>
    </citation>
    <scope>NUCLEOTIDE SEQUENCE [LARGE SCALE GENOMIC DNA]</scope>
    <source>
        <strain evidence="17">DO16091913</strain>
        <tissue evidence="17">Muscle</tissue>
    </source>
</reference>
<reference evidence="17 18" key="1">
    <citation type="submission" date="2019-04" db="EMBL/GenBank/DDBJ databases">
        <title>Draft genome of the big-headed turtle Platysternon megacephalum.</title>
        <authorList>
            <person name="Gong S."/>
        </authorList>
    </citation>
    <scope>NUCLEOTIDE SEQUENCE [LARGE SCALE GENOMIC DNA]</scope>
    <source>
        <strain evidence="17">DO16091913</strain>
        <tissue evidence="17">Muscle</tissue>
    </source>
</reference>
<keyword evidence="6" id="KW-0479">Metal-binding</keyword>
<dbReference type="PANTHER" id="PTHR10559">
    <property type="entry name" value="TRANSCOBALAMIN-1/GASTRIC INTRINSIC FACTOR"/>
    <property type="match status" value="1"/>
</dbReference>
<protein>
    <recommendedName>
        <fullName evidence="13">Transcobalamin-2</fullName>
    </recommendedName>
    <alternativeName>
        <fullName evidence="14">Transcobalamin II</fullName>
    </alternativeName>
</protein>
<keyword evidence="10 15" id="KW-0170">Cobalt</keyword>
<evidence type="ECO:0000256" key="14">
    <source>
        <dbReference type="ARBA" id="ARBA00041463"/>
    </source>
</evidence>
<dbReference type="OrthoDB" id="9440006at2759"/>
<dbReference type="GO" id="GO:0046872">
    <property type="term" value="F:metal ion binding"/>
    <property type="evidence" value="ECO:0007669"/>
    <property type="project" value="UniProtKB-KW"/>
</dbReference>
<dbReference type="STRING" id="55544.A0A4D9DPX1"/>
<comment type="caution">
    <text evidence="17">The sequence shown here is derived from an EMBL/GenBank/DDBJ whole genome shotgun (WGS) entry which is preliminary data.</text>
</comment>
<evidence type="ECO:0000256" key="10">
    <source>
        <dbReference type="ARBA" id="ARBA00023285"/>
    </source>
</evidence>
<comment type="subcellular location">
    <subcellularLocation>
        <location evidence="1">Secreted</location>
    </subcellularLocation>
</comment>
<gene>
    <name evidence="17" type="ORF">DR999_PMT20656</name>
</gene>
<comment type="subunit">
    <text evidence="12">Interacts with CD320 (via LDL-receptor class A domains).</text>
</comment>
<dbReference type="GO" id="GO:0006824">
    <property type="term" value="P:cobalt ion transport"/>
    <property type="evidence" value="ECO:0007669"/>
    <property type="project" value="UniProtKB-KW"/>
</dbReference>
<comment type="function">
    <text evidence="11">Primary vitamin B12-binding and transport protein. Delivers cobalamin to cells.</text>
</comment>
<evidence type="ECO:0000256" key="2">
    <source>
        <dbReference type="ARBA" id="ARBA00006449"/>
    </source>
</evidence>
<name>A0A4D9DPX1_9SAUR</name>
<keyword evidence="18" id="KW-1185">Reference proteome</keyword>
<comment type="similarity">
    <text evidence="2">Belongs to the eukaryotic cobalamin transport proteins family.</text>
</comment>
<evidence type="ECO:0000256" key="7">
    <source>
        <dbReference type="ARBA" id="ARBA00022729"/>
    </source>
</evidence>
<evidence type="ECO:0000256" key="5">
    <source>
        <dbReference type="ARBA" id="ARBA00022525"/>
    </source>
</evidence>
<evidence type="ECO:0000256" key="3">
    <source>
        <dbReference type="ARBA" id="ARBA00022426"/>
    </source>
</evidence>
<feature type="binding site" evidence="15">
    <location>
        <position position="270"/>
    </location>
    <ligand>
        <name>cyanocob(III)alamin</name>
        <dbReference type="ChEBI" id="CHEBI:17439"/>
    </ligand>
</feature>
<evidence type="ECO:0000256" key="11">
    <source>
        <dbReference type="ARBA" id="ARBA00037184"/>
    </source>
</evidence>
<dbReference type="GO" id="GO:0005615">
    <property type="term" value="C:extracellular space"/>
    <property type="evidence" value="ECO:0007669"/>
    <property type="project" value="TreeGrafter"/>
</dbReference>
<dbReference type="InterPro" id="IPR002157">
    <property type="entry name" value="Cbl-bd_prot"/>
</dbReference>
<evidence type="ECO:0000313" key="18">
    <source>
        <dbReference type="Proteomes" id="UP000297703"/>
    </source>
</evidence>
<organism evidence="17 18">
    <name type="scientific">Platysternon megacephalum</name>
    <name type="common">big-headed turtle</name>
    <dbReference type="NCBI Taxonomy" id="55544"/>
    <lineage>
        <taxon>Eukaryota</taxon>
        <taxon>Metazoa</taxon>
        <taxon>Chordata</taxon>
        <taxon>Craniata</taxon>
        <taxon>Vertebrata</taxon>
        <taxon>Euteleostomi</taxon>
        <taxon>Archelosauria</taxon>
        <taxon>Testudinata</taxon>
        <taxon>Testudines</taxon>
        <taxon>Cryptodira</taxon>
        <taxon>Durocryptodira</taxon>
        <taxon>Testudinoidea</taxon>
        <taxon>Platysternidae</taxon>
        <taxon>Platysternon</taxon>
    </lineage>
</organism>
<dbReference type="Pfam" id="PF01122">
    <property type="entry name" value="Cobalamin_bind"/>
    <property type="match status" value="1"/>
</dbReference>
<evidence type="ECO:0000256" key="16">
    <source>
        <dbReference type="PIRSR" id="PIRSR602157-2"/>
    </source>
</evidence>
<proteinExistence type="inferred from homology"/>
<dbReference type="InterPro" id="IPR051588">
    <property type="entry name" value="Cobalamin_Transport"/>
</dbReference>
<evidence type="ECO:0000256" key="8">
    <source>
        <dbReference type="ARBA" id="ARBA00023065"/>
    </source>
</evidence>
<dbReference type="Proteomes" id="UP000297703">
    <property type="component" value="Unassembled WGS sequence"/>
</dbReference>
<keyword evidence="4" id="KW-0813">Transport</keyword>
<keyword evidence="5" id="KW-0964">Secreted</keyword>
<evidence type="ECO:0000256" key="12">
    <source>
        <dbReference type="ARBA" id="ARBA00038518"/>
    </source>
</evidence>
<feature type="binding site" evidence="15">
    <location>
        <begin position="176"/>
        <end position="180"/>
    </location>
    <ligand>
        <name>cyanocob(III)alamin</name>
        <dbReference type="ChEBI" id="CHEBI:17439"/>
    </ligand>
</feature>
<feature type="binding site" evidence="15">
    <location>
        <begin position="432"/>
        <end position="434"/>
    </location>
    <ligand>
        <name>cyanocob(III)alamin</name>
        <dbReference type="ChEBI" id="CHEBI:17439"/>
    </ligand>
</feature>
<evidence type="ECO:0000256" key="13">
    <source>
        <dbReference type="ARBA" id="ARBA00040958"/>
    </source>
</evidence>
<dbReference type="AlphaFoldDB" id="A0A4D9DPX1"/>
<evidence type="ECO:0000256" key="15">
    <source>
        <dbReference type="PIRSR" id="PIRSR602157-1"/>
    </source>
</evidence>
<keyword evidence="9 16" id="KW-1015">Disulfide bond</keyword>
<dbReference type="Gene3D" id="1.50.10.20">
    <property type="match status" value="1"/>
</dbReference>
<keyword evidence="3" id="KW-0171">Cobalt transport</keyword>
<dbReference type="PANTHER" id="PTHR10559:SF14">
    <property type="entry name" value="TRANSCOBALAMIN-2"/>
    <property type="match status" value="1"/>
</dbReference>
<keyword evidence="8" id="KW-0406">Ion transport</keyword>
<accession>A0A4D9DPX1</accession>
<evidence type="ECO:0000256" key="6">
    <source>
        <dbReference type="ARBA" id="ARBA00022723"/>
    </source>
</evidence>
<keyword evidence="7" id="KW-0732">Signal</keyword>
<feature type="binding site" evidence="15">
    <location>
        <position position="442"/>
    </location>
    <ligand>
        <name>cyanocob(III)alamin</name>
        <dbReference type="ChEBI" id="CHEBI:17439"/>
    </ligand>
</feature>
<dbReference type="GO" id="GO:0031419">
    <property type="term" value="F:cobalamin binding"/>
    <property type="evidence" value="ECO:0007669"/>
    <property type="project" value="InterPro"/>
</dbReference>
<evidence type="ECO:0000313" key="17">
    <source>
        <dbReference type="EMBL" id="TFJ97509.1"/>
    </source>
</evidence>
<evidence type="ECO:0000256" key="9">
    <source>
        <dbReference type="ARBA" id="ARBA00023157"/>
    </source>
</evidence>
<feature type="binding site" evidence="15">
    <location>
        <position position="316"/>
    </location>
    <ligand>
        <name>cyanocob(III)alamin</name>
        <dbReference type="ChEBI" id="CHEBI:17439"/>
    </ligand>
</feature>
<dbReference type="GO" id="GO:0015889">
    <property type="term" value="P:cobalamin transport"/>
    <property type="evidence" value="ECO:0007669"/>
    <property type="project" value="InterPro"/>
</dbReference>
<sequence length="464" mass="51415">MTTTEKQCLGQPLFCLRDLSVLQPSNQDMEPRMLQLLLGLHVLALPVQLCEIPRGNSALIKCLNMELLRLSQDLSEELNPSVYVALRLSADHSLEKEAQYLQRLKNVFQPSASSSVAGGQQKQPNTGRLALYLLGLRAACQDMETLLGRQLVTRLKYQLHKEKEQIAFKGNGRPITSYYQYSLGVLALCVHGKKIDTHVIQKLLNAEKHNKFTHGGKLSVDTKAMAGLAFACLKQANLYEPRLVAAISLAVQRVTDRILQAQTTKGTFGNIFSSPLAVQLLIATGMSKKPECPKGMDALLGSLEQGHFQNPMIMSQLLPVLDGKSYLDITTMECRAERDTLELDTKCPESRTVILGPEIITVQLAVVHPPSPETLYNHSIQVSSGSFLQDVLRTAAEQGPGQFTFETQNTLHGPLLTAVMGVKASNGERRYWQLLQAPDTSLQKGISDYQPQDRESIILKFNPW</sequence>
<evidence type="ECO:0000256" key="1">
    <source>
        <dbReference type="ARBA" id="ARBA00004613"/>
    </source>
</evidence>
<evidence type="ECO:0000256" key="4">
    <source>
        <dbReference type="ARBA" id="ARBA00022448"/>
    </source>
</evidence>
<dbReference type="EMBL" id="QXTE01000486">
    <property type="protein sequence ID" value="TFJ97509.1"/>
    <property type="molecule type" value="Genomic_DNA"/>
</dbReference>